<dbReference type="Pfam" id="PF01244">
    <property type="entry name" value="Peptidase_M19"/>
    <property type="match status" value="1"/>
</dbReference>
<proteinExistence type="inferred from homology"/>
<dbReference type="SUPFAM" id="SSF51556">
    <property type="entry name" value="Metallo-dependent hydrolases"/>
    <property type="match status" value="1"/>
</dbReference>
<comment type="cofactor">
    <cofactor evidence="2">
        <name>Zn(2+)</name>
        <dbReference type="ChEBI" id="CHEBI:29105"/>
    </cofactor>
</comment>
<keyword evidence="5" id="KW-1185">Reference proteome</keyword>
<name>A0A6A6X0A8_9PLEO</name>
<feature type="transmembrane region" description="Helical" evidence="3">
    <location>
        <begin position="12"/>
        <end position="35"/>
    </location>
</feature>
<dbReference type="EC" id="3.4.13.19" evidence="2"/>
<dbReference type="PANTHER" id="PTHR10443">
    <property type="entry name" value="MICROSOMAL DIPEPTIDASE"/>
    <property type="match status" value="1"/>
</dbReference>
<comment type="similarity">
    <text evidence="2">Belongs to the metallo-dependent hydrolases superfamily. Peptidase M19 family.</text>
</comment>
<evidence type="ECO:0000256" key="3">
    <source>
        <dbReference type="SAM" id="Phobius"/>
    </source>
</evidence>
<sequence>MERETRIVKKFISVLDVIWVKALLLVVLFGCLLWNTELSPIKFYKHDDVFDAAPLIDGHNDFPIWIRAFYQNHIYQRNFTPESELYGQVDLPRLRQGRLGGQFWSVYVECPKQSGNYSDGTYREIVHDTLQQIDLVYRLIKAYSTYLQHAYTAADVERNFKAGSQLASLMGIEGLHQIGNSVSILRMYYSLGVRYATLTHTCHNAYADSEALAEPLHKGLSDTGKALVMEMNRLGMIVDLSHTSFDTQVDTLAITKAPVIFSHSNAYQLCNHTRNVPDAILEMLRENDGVIMVTFYRSLLENNPADASLESVANHIQHIGETIGYRHIGIGSDFDGMAAGPKGVEDVSKYPDIIKELQRRQVQKVDILGIMGLNILRVLQKVEEVSMLLSPVLPFEDNVKPFFDF</sequence>
<dbReference type="CDD" id="cd01301">
    <property type="entry name" value="rDP_like"/>
    <property type="match status" value="1"/>
</dbReference>
<keyword evidence="3" id="KW-0472">Membrane</keyword>
<dbReference type="OrthoDB" id="445695at2759"/>
<keyword evidence="2" id="KW-0482">Metalloprotease</keyword>
<dbReference type="EMBL" id="MU002124">
    <property type="protein sequence ID" value="KAF2789625.1"/>
    <property type="molecule type" value="Genomic_DNA"/>
</dbReference>
<dbReference type="PANTHER" id="PTHR10443:SF12">
    <property type="entry name" value="DIPEPTIDASE"/>
    <property type="match status" value="1"/>
</dbReference>
<dbReference type="GO" id="GO:0046872">
    <property type="term" value="F:metal ion binding"/>
    <property type="evidence" value="ECO:0007669"/>
    <property type="project" value="UniProtKB-UniRule"/>
</dbReference>
<dbReference type="InterPro" id="IPR008257">
    <property type="entry name" value="Pept_M19"/>
</dbReference>
<dbReference type="GO" id="GO:0070573">
    <property type="term" value="F:metallodipeptidase activity"/>
    <property type="evidence" value="ECO:0007669"/>
    <property type="project" value="InterPro"/>
</dbReference>
<protein>
    <recommendedName>
        <fullName evidence="2">Dipeptidase</fullName>
        <ecNumber evidence="2">3.4.13.19</ecNumber>
    </recommendedName>
</protein>
<keyword evidence="2" id="KW-0862">Zinc</keyword>
<evidence type="ECO:0000256" key="1">
    <source>
        <dbReference type="ARBA" id="ARBA00022997"/>
    </source>
</evidence>
<dbReference type="Proteomes" id="UP000799757">
    <property type="component" value="Unassembled WGS sequence"/>
</dbReference>
<organism evidence="4 5">
    <name type="scientific">Melanomma pulvis-pyrius CBS 109.77</name>
    <dbReference type="NCBI Taxonomy" id="1314802"/>
    <lineage>
        <taxon>Eukaryota</taxon>
        <taxon>Fungi</taxon>
        <taxon>Dikarya</taxon>
        <taxon>Ascomycota</taxon>
        <taxon>Pezizomycotina</taxon>
        <taxon>Dothideomycetes</taxon>
        <taxon>Pleosporomycetidae</taxon>
        <taxon>Pleosporales</taxon>
        <taxon>Melanommataceae</taxon>
        <taxon>Melanomma</taxon>
    </lineage>
</organism>
<keyword evidence="1 2" id="KW-0224">Dipeptidase</keyword>
<comment type="catalytic activity">
    <reaction evidence="2">
        <text>an L-aminoacyl-L-amino acid + H2O = 2 an L-alpha-amino acid</text>
        <dbReference type="Rhea" id="RHEA:48940"/>
        <dbReference type="ChEBI" id="CHEBI:15377"/>
        <dbReference type="ChEBI" id="CHEBI:59869"/>
        <dbReference type="ChEBI" id="CHEBI:77460"/>
        <dbReference type="EC" id="3.4.13.19"/>
    </reaction>
</comment>
<dbReference type="AlphaFoldDB" id="A0A6A6X0A8"/>
<reference evidence="4" key="1">
    <citation type="journal article" date="2020" name="Stud. Mycol.">
        <title>101 Dothideomycetes genomes: a test case for predicting lifestyles and emergence of pathogens.</title>
        <authorList>
            <person name="Haridas S."/>
            <person name="Albert R."/>
            <person name="Binder M."/>
            <person name="Bloem J."/>
            <person name="Labutti K."/>
            <person name="Salamov A."/>
            <person name="Andreopoulos B."/>
            <person name="Baker S."/>
            <person name="Barry K."/>
            <person name="Bills G."/>
            <person name="Bluhm B."/>
            <person name="Cannon C."/>
            <person name="Castanera R."/>
            <person name="Culley D."/>
            <person name="Daum C."/>
            <person name="Ezra D."/>
            <person name="Gonzalez J."/>
            <person name="Henrissat B."/>
            <person name="Kuo A."/>
            <person name="Liang C."/>
            <person name="Lipzen A."/>
            <person name="Lutzoni F."/>
            <person name="Magnuson J."/>
            <person name="Mondo S."/>
            <person name="Nolan M."/>
            <person name="Ohm R."/>
            <person name="Pangilinan J."/>
            <person name="Park H.-J."/>
            <person name="Ramirez L."/>
            <person name="Alfaro M."/>
            <person name="Sun H."/>
            <person name="Tritt A."/>
            <person name="Yoshinaga Y."/>
            <person name="Zwiers L.-H."/>
            <person name="Turgeon B."/>
            <person name="Goodwin S."/>
            <person name="Spatafora J."/>
            <person name="Crous P."/>
            <person name="Grigoriev I."/>
        </authorList>
    </citation>
    <scope>NUCLEOTIDE SEQUENCE</scope>
    <source>
        <strain evidence="4">CBS 109.77</strain>
    </source>
</reference>
<keyword evidence="3" id="KW-1133">Transmembrane helix</keyword>
<keyword evidence="2" id="KW-0479">Metal-binding</keyword>
<dbReference type="GO" id="GO:0006508">
    <property type="term" value="P:proteolysis"/>
    <property type="evidence" value="ECO:0007669"/>
    <property type="project" value="UniProtKB-KW"/>
</dbReference>
<keyword evidence="2" id="KW-0378">Hydrolase</keyword>
<gene>
    <name evidence="4" type="ORF">K505DRAFT_410226</name>
</gene>
<keyword evidence="2" id="KW-0645">Protease</keyword>
<keyword evidence="3" id="KW-0812">Transmembrane</keyword>
<evidence type="ECO:0000256" key="2">
    <source>
        <dbReference type="RuleBase" id="RU341113"/>
    </source>
</evidence>
<evidence type="ECO:0000313" key="5">
    <source>
        <dbReference type="Proteomes" id="UP000799757"/>
    </source>
</evidence>
<dbReference type="Gene3D" id="3.20.20.140">
    <property type="entry name" value="Metal-dependent hydrolases"/>
    <property type="match status" value="1"/>
</dbReference>
<evidence type="ECO:0000313" key="4">
    <source>
        <dbReference type="EMBL" id="KAF2789625.1"/>
    </source>
</evidence>
<dbReference type="InterPro" id="IPR032466">
    <property type="entry name" value="Metal_Hydrolase"/>
</dbReference>
<accession>A0A6A6X0A8</accession>
<dbReference type="PROSITE" id="PS51365">
    <property type="entry name" value="RENAL_DIPEPTIDASE_2"/>
    <property type="match status" value="1"/>
</dbReference>